<feature type="domain" description="SH3b" evidence="1">
    <location>
        <begin position="328"/>
        <end position="391"/>
    </location>
</feature>
<dbReference type="EMBL" id="JAGYPN010000002">
    <property type="protein sequence ID" value="MBS4223292.1"/>
    <property type="molecule type" value="Genomic_DNA"/>
</dbReference>
<feature type="domain" description="SH3b" evidence="1">
    <location>
        <begin position="30"/>
        <end position="94"/>
    </location>
</feature>
<dbReference type="InterPro" id="IPR002901">
    <property type="entry name" value="MGlyc_endo_b_GlcNAc-like_dom"/>
</dbReference>
<organism evidence="2 3">
    <name type="scientific">Lederbergia citrea</name>
    <dbReference type="NCBI Taxonomy" id="2833581"/>
    <lineage>
        <taxon>Bacteria</taxon>
        <taxon>Bacillati</taxon>
        <taxon>Bacillota</taxon>
        <taxon>Bacilli</taxon>
        <taxon>Bacillales</taxon>
        <taxon>Bacillaceae</taxon>
        <taxon>Lederbergia</taxon>
    </lineage>
</organism>
<gene>
    <name evidence="2" type="ORF">KHA91_11105</name>
</gene>
<dbReference type="Gene3D" id="2.30.30.40">
    <property type="entry name" value="SH3 Domains"/>
    <property type="match status" value="5"/>
</dbReference>
<accession>A0A942UPQ9</accession>
<reference evidence="2 3" key="1">
    <citation type="submission" date="2021-05" db="EMBL/GenBank/DDBJ databases">
        <title>Novel Bacillus species.</title>
        <authorList>
            <person name="Liu G."/>
        </authorList>
    </citation>
    <scope>NUCLEOTIDE SEQUENCE [LARGE SCALE GENOMIC DNA]</scope>
    <source>
        <strain evidence="2 3">FJAT-49682</strain>
    </source>
</reference>
<evidence type="ECO:0000313" key="3">
    <source>
        <dbReference type="Proteomes" id="UP000676456"/>
    </source>
</evidence>
<proteinExistence type="predicted"/>
<dbReference type="AlphaFoldDB" id="A0A942UPQ9"/>
<feature type="domain" description="SH3b" evidence="1">
    <location>
        <begin position="105"/>
        <end position="175"/>
    </location>
</feature>
<dbReference type="InterPro" id="IPR003646">
    <property type="entry name" value="SH3-like_bac-type"/>
</dbReference>
<dbReference type="Proteomes" id="UP000676456">
    <property type="component" value="Unassembled WGS sequence"/>
</dbReference>
<comment type="caution">
    <text evidence="2">The sequence shown here is derived from an EMBL/GenBank/DDBJ whole genome shotgun (WGS) entry which is preliminary data.</text>
</comment>
<dbReference type="GO" id="GO:0004040">
    <property type="term" value="F:amidase activity"/>
    <property type="evidence" value="ECO:0007669"/>
    <property type="project" value="InterPro"/>
</dbReference>
<dbReference type="PANTHER" id="PTHR34408">
    <property type="entry name" value="FAMILY PROTEIN, PUTATIVE-RELATED"/>
    <property type="match status" value="1"/>
</dbReference>
<evidence type="ECO:0000259" key="1">
    <source>
        <dbReference type="PROSITE" id="PS51781"/>
    </source>
</evidence>
<dbReference type="SMART" id="SM00287">
    <property type="entry name" value="SH3b"/>
    <property type="match status" value="6"/>
</dbReference>
<sequence length="736" mass="82016">MGRFLRFFIVMALMIGIFIPHSASIEAATTETAIVNVSSVLNVREKALSNSKKVGTLKKGAKVTVYSKSKSGWSEIRFKSKKAYVSTKYLKFSAPVKKTNINKFAKTSFQTTANLNMRSGAGAKDRIVLMIPKGKKVTSTEKTGNTYKVSYTYQSKGKNVTKTGWVSGKYLKEYYTYTNTSGTYFLTKKTANLYTSADTKKNAVSKISIGNVLYSTQKAVNSLGQTWYRVSFNGKNLYVNSGDVSKDTLKNFSQTTYKAKKDTSLYASHGNAYKNLLKIPKGTIVSSKQRVNNWYKVSFNGKSGYIQIADFTKQAVSTDKKMTEEKLAKDTMIVVTDINVRKTADVAAPSLTTIPKDVFVFPTHKTANGWYKVVVNGKTGYVLGEEVITGDPMNNRSGYQFIDLRTQSPVTAAQIDQYIANYVKATGKRSVLTGKGKEFIKVGKKRGVNALYLAAHAIHESAFGTSQISLGKLNLFGFGAYDATPYIGAYRFSNINSSIDYIAREMKSTYLNPNNWKYHGAYLGFSTKTSGNARVDALSEGMNFYYATDPDWGQKIASHMEKMLPFNKSHYNKAAVHTGVPAQPSVPAGSDLFPKDIVAIAKTEIKYGQKGKITQNSPKIKKGTKFTLLEKTNDYWVKVKIGSKVYWTNDIKFHEYTKFVSVQNLGRVNEDLLNIRQEPNTTSKSLAKLGLNQYVQIVLKKDGTLTMDKTKKWYQIKLSNGKTGWVSAQYITRELK</sequence>
<dbReference type="SMART" id="SM00047">
    <property type="entry name" value="LYZ2"/>
    <property type="match status" value="1"/>
</dbReference>
<dbReference type="PANTHER" id="PTHR34408:SF1">
    <property type="entry name" value="GLYCOSYL HYDROLASE FAMILY 19 DOMAIN-CONTAINING PROTEIN HI_1415"/>
    <property type="match status" value="1"/>
</dbReference>
<evidence type="ECO:0000313" key="2">
    <source>
        <dbReference type="EMBL" id="MBS4223292.1"/>
    </source>
</evidence>
<dbReference type="Pfam" id="PF01832">
    <property type="entry name" value="Glucosaminidase"/>
    <property type="match status" value="1"/>
</dbReference>
<feature type="domain" description="SH3b" evidence="1">
    <location>
        <begin position="663"/>
        <end position="735"/>
    </location>
</feature>
<dbReference type="Pfam" id="PF08239">
    <property type="entry name" value="SH3_3"/>
    <property type="match status" value="4"/>
</dbReference>
<dbReference type="PROSITE" id="PS51781">
    <property type="entry name" value="SH3B"/>
    <property type="match status" value="4"/>
</dbReference>
<dbReference type="RefSeq" id="WP_213098316.1">
    <property type="nucleotide sequence ID" value="NZ_JAGYPN010000002.1"/>
</dbReference>
<protein>
    <submittedName>
        <fullName evidence="2">SH3 domain-containing protein</fullName>
    </submittedName>
</protein>
<keyword evidence="3" id="KW-1185">Reference proteome</keyword>
<dbReference type="InterPro" id="IPR052354">
    <property type="entry name" value="Cell_Wall_Dynamics_Protein"/>
</dbReference>
<dbReference type="Gene3D" id="1.10.530.10">
    <property type="match status" value="1"/>
</dbReference>
<name>A0A942UPQ9_9BACI</name>